<dbReference type="EMBL" id="JAAWVT010000014">
    <property type="protein sequence ID" value="NKG22699.1"/>
    <property type="molecule type" value="Genomic_DNA"/>
</dbReference>
<dbReference type="PANTHER" id="PTHR43317:SF1">
    <property type="entry name" value="THERMOSPERMINE SYNTHASE ACAULIS5"/>
    <property type="match status" value="1"/>
</dbReference>
<keyword evidence="3" id="KW-1185">Reference proteome</keyword>
<dbReference type="CDD" id="cd02440">
    <property type="entry name" value="AdoMet_MTases"/>
    <property type="match status" value="1"/>
</dbReference>
<name>A0ABX1G9H8_9MICC</name>
<dbReference type="Pfam" id="PF01564">
    <property type="entry name" value="Spermine_synth"/>
    <property type="match status" value="1"/>
</dbReference>
<dbReference type="Gene3D" id="3.40.50.150">
    <property type="entry name" value="Vaccinia Virus protein VP39"/>
    <property type="match status" value="1"/>
</dbReference>
<reference evidence="2 3" key="1">
    <citation type="submission" date="2020-04" db="EMBL/GenBank/DDBJ databases">
        <title>Paeniglutamicibacter sp. ANT13_2, a novel actinomycete isolated from sediment in Antarctica.</title>
        <authorList>
            <person name="Sakdapetsiri C."/>
            <person name="Pinyakong O."/>
        </authorList>
    </citation>
    <scope>NUCLEOTIDE SEQUENCE [LARGE SCALE GENOMIC DNA]</scope>
    <source>
        <strain evidence="2 3">ANT13_2</strain>
    </source>
</reference>
<evidence type="ECO:0000313" key="3">
    <source>
        <dbReference type="Proteomes" id="UP000746595"/>
    </source>
</evidence>
<accession>A0ABX1G9H8</accession>
<dbReference type="PANTHER" id="PTHR43317">
    <property type="entry name" value="THERMOSPERMINE SYNTHASE ACAULIS5"/>
    <property type="match status" value="1"/>
</dbReference>
<dbReference type="InterPro" id="IPR029063">
    <property type="entry name" value="SAM-dependent_MTases_sf"/>
</dbReference>
<proteinExistence type="predicted"/>
<keyword evidence="1" id="KW-0620">Polyamine biosynthesis</keyword>
<dbReference type="SUPFAM" id="SSF53335">
    <property type="entry name" value="S-adenosyl-L-methionine-dependent methyltransferases"/>
    <property type="match status" value="1"/>
</dbReference>
<dbReference type="Proteomes" id="UP000746595">
    <property type="component" value="Unassembled WGS sequence"/>
</dbReference>
<evidence type="ECO:0000256" key="1">
    <source>
        <dbReference type="ARBA" id="ARBA00023115"/>
    </source>
</evidence>
<dbReference type="NCBIfam" id="NF037959">
    <property type="entry name" value="MFS_SpdSyn"/>
    <property type="match status" value="1"/>
</dbReference>
<protein>
    <submittedName>
        <fullName evidence="2">Fused MFS/spermidine synthase</fullName>
    </submittedName>
</protein>
<gene>
    <name evidence="2" type="ORF">HED64_18545</name>
</gene>
<dbReference type="RefSeq" id="WP_168153443.1">
    <property type="nucleotide sequence ID" value="NZ_JAAWVT010000014.1"/>
</dbReference>
<sequence length="259" mass="28050">MAQRASRWLSQLGAHATLEEDEFVPGAWVLSLGDAQQSHVNVAHPEEIFYEYLRRLANHVDEQAAPGVPLRVLHLGAGALTLARYIQKLRPGSDQVAVDLERELLDFVLDALPMADPHKLRTIIGDAREVLTGELINESFDIIVLDIFSGSGAPEHLTVSSFYAEMDALLSPGGIILVNVGDDPPFSFADTQISAISEIFTTVIGSAPTEIFTRKYPGNMILAGTQAKLDLARVERLRSAGPHPGTVLFGSDLDGFGKP</sequence>
<comment type="caution">
    <text evidence="2">The sequence shown here is derived from an EMBL/GenBank/DDBJ whole genome shotgun (WGS) entry which is preliminary data.</text>
</comment>
<evidence type="ECO:0000313" key="2">
    <source>
        <dbReference type="EMBL" id="NKG22699.1"/>
    </source>
</evidence>
<organism evidence="2 3">
    <name type="scientific">Paeniglutamicibacter terrestris</name>
    <dbReference type="NCBI Taxonomy" id="2723403"/>
    <lineage>
        <taxon>Bacteria</taxon>
        <taxon>Bacillati</taxon>
        <taxon>Actinomycetota</taxon>
        <taxon>Actinomycetes</taxon>
        <taxon>Micrococcales</taxon>
        <taxon>Micrococcaceae</taxon>
        <taxon>Paeniglutamicibacter</taxon>
    </lineage>
</organism>